<accession>A0A665XFS0</accession>
<evidence type="ECO:0000256" key="5">
    <source>
        <dbReference type="ARBA" id="ARBA00022490"/>
    </source>
</evidence>
<evidence type="ECO:0000256" key="7">
    <source>
        <dbReference type="ARBA" id="ARBA00023212"/>
    </source>
</evidence>
<dbReference type="Proteomes" id="UP000472264">
    <property type="component" value="Chromosome 18"/>
</dbReference>
<comment type="function">
    <text evidence="8">Part of the dynactin complex that activates the molecular motor dynein for ultra-processive transport along microtubules.</text>
</comment>
<dbReference type="AlphaFoldDB" id="A0A665XFS0"/>
<dbReference type="Gene3D" id="2.160.10.10">
    <property type="entry name" value="Hexapeptide repeat proteins"/>
    <property type="match status" value="1"/>
</dbReference>
<reference evidence="9" key="1">
    <citation type="submission" date="2021-04" db="EMBL/GenBank/DDBJ databases">
        <authorList>
            <consortium name="Wellcome Sanger Institute Data Sharing"/>
        </authorList>
    </citation>
    <scope>NUCLEOTIDE SEQUENCE [LARGE SCALE GENOMIC DNA]</scope>
</reference>
<sequence length="83" mass="8768">MAQKSAKIAAGAVVCVESEIRGDVTIGARTVVHPKARIIAEAGPIVIGEGNLIEEQALIINSICTPPHLFANIKCHKLNCPEK</sequence>
<comment type="similarity">
    <text evidence="3">Belongs to the dynactin subunits 5/6 family. Dynactin subunit 6 subfamily.</text>
</comment>
<evidence type="ECO:0000313" key="10">
    <source>
        <dbReference type="Proteomes" id="UP000472264"/>
    </source>
</evidence>
<gene>
    <name evidence="9" type="primary">dctn6</name>
</gene>
<evidence type="ECO:0000256" key="8">
    <source>
        <dbReference type="ARBA" id="ARBA00034687"/>
    </source>
</evidence>
<evidence type="ECO:0000313" key="9">
    <source>
        <dbReference type="Ensembl" id="ENSENLP00000054556.1"/>
    </source>
</evidence>
<reference evidence="9" key="2">
    <citation type="submission" date="2025-08" db="UniProtKB">
        <authorList>
            <consortium name="Ensembl"/>
        </authorList>
    </citation>
    <scope>IDENTIFICATION</scope>
</reference>
<evidence type="ECO:0000256" key="6">
    <source>
        <dbReference type="ARBA" id="ARBA00022838"/>
    </source>
</evidence>
<comment type="subcellular location">
    <subcellularLocation>
        <location evidence="2">Chromosome</location>
        <location evidence="2">Centromere</location>
        <location evidence="2">Kinetochore</location>
    </subcellularLocation>
    <subcellularLocation>
        <location evidence="1">Cytoplasm</location>
        <location evidence="1">Cytoskeleton</location>
    </subcellularLocation>
</comment>
<dbReference type="SUPFAM" id="SSF51161">
    <property type="entry name" value="Trimeric LpxA-like enzymes"/>
    <property type="match status" value="1"/>
</dbReference>
<dbReference type="GO" id="GO:0000776">
    <property type="term" value="C:kinetochore"/>
    <property type="evidence" value="ECO:0007669"/>
    <property type="project" value="UniProtKB-KW"/>
</dbReference>
<name>A0A665XFS0_ECHNA</name>
<dbReference type="GO" id="GO:0070840">
    <property type="term" value="F:dynein complex binding"/>
    <property type="evidence" value="ECO:0007669"/>
    <property type="project" value="TreeGrafter"/>
</dbReference>
<organism evidence="9 10">
    <name type="scientific">Echeneis naucrates</name>
    <name type="common">Live sharksucker</name>
    <dbReference type="NCBI Taxonomy" id="173247"/>
    <lineage>
        <taxon>Eukaryota</taxon>
        <taxon>Metazoa</taxon>
        <taxon>Chordata</taxon>
        <taxon>Craniata</taxon>
        <taxon>Vertebrata</taxon>
        <taxon>Euteleostomi</taxon>
        <taxon>Actinopterygii</taxon>
        <taxon>Neopterygii</taxon>
        <taxon>Teleostei</taxon>
        <taxon>Neoteleostei</taxon>
        <taxon>Acanthomorphata</taxon>
        <taxon>Carangaria</taxon>
        <taxon>Carangiformes</taxon>
        <taxon>Echeneidae</taxon>
        <taxon>Echeneis</taxon>
    </lineage>
</organism>
<keyword evidence="10" id="KW-1185">Reference proteome</keyword>
<dbReference type="InterPro" id="IPR011004">
    <property type="entry name" value="Trimer_LpxA-like_sf"/>
</dbReference>
<reference evidence="9" key="3">
    <citation type="submission" date="2025-09" db="UniProtKB">
        <authorList>
            <consortium name="Ensembl"/>
        </authorList>
    </citation>
    <scope>IDENTIFICATION</scope>
</reference>
<proteinExistence type="inferred from homology"/>
<dbReference type="PANTHER" id="PTHR13072:SF0">
    <property type="entry name" value="DYNACTIN SUBUNIT 6"/>
    <property type="match status" value="1"/>
</dbReference>
<evidence type="ECO:0000256" key="1">
    <source>
        <dbReference type="ARBA" id="ARBA00004245"/>
    </source>
</evidence>
<dbReference type="PANTHER" id="PTHR13072">
    <property type="entry name" value="DYNACTIN 6"/>
    <property type="match status" value="1"/>
</dbReference>
<evidence type="ECO:0000256" key="3">
    <source>
        <dbReference type="ARBA" id="ARBA00007719"/>
    </source>
</evidence>
<keyword evidence="5" id="KW-0963">Cytoplasm</keyword>
<keyword evidence="7" id="KW-0206">Cytoskeleton</keyword>
<evidence type="ECO:0000256" key="2">
    <source>
        <dbReference type="ARBA" id="ARBA00004629"/>
    </source>
</evidence>
<dbReference type="GO" id="GO:0007052">
    <property type="term" value="P:mitotic spindle organization"/>
    <property type="evidence" value="ECO:0007669"/>
    <property type="project" value="TreeGrafter"/>
</dbReference>
<evidence type="ECO:0000256" key="4">
    <source>
        <dbReference type="ARBA" id="ARBA00016573"/>
    </source>
</evidence>
<dbReference type="InterPro" id="IPR027777">
    <property type="entry name" value="DCTN6"/>
</dbReference>
<dbReference type="Ensembl" id="ENSENLT00000055844.1">
    <property type="protein sequence ID" value="ENSENLP00000054556.1"/>
    <property type="gene ID" value="ENSENLG00000022722.1"/>
</dbReference>
<keyword evidence="6" id="KW-0995">Kinetochore</keyword>
<dbReference type="GO" id="GO:0005869">
    <property type="term" value="C:dynactin complex"/>
    <property type="evidence" value="ECO:0007669"/>
    <property type="project" value="InterPro"/>
</dbReference>
<protein>
    <recommendedName>
        <fullName evidence="4">Dynactin subunit 6</fullName>
    </recommendedName>
</protein>